<feature type="region of interest" description="Disordered" evidence="6">
    <location>
        <begin position="200"/>
        <end position="265"/>
    </location>
</feature>
<feature type="transmembrane region" description="Helical" evidence="7">
    <location>
        <begin position="334"/>
        <end position="361"/>
    </location>
</feature>
<dbReference type="SUPFAM" id="SSF103473">
    <property type="entry name" value="MFS general substrate transporter"/>
    <property type="match status" value="1"/>
</dbReference>
<feature type="transmembrane region" description="Helical" evidence="7">
    <location>
        <begin position="69"/>
        <end position="91"/>
    </location>
</feature>
<feature type="domain" description="Major facilitator superfamily associated" evidence="8">
    <location>
        <begin position="9"/>
        <end position="480"/>
    </location>
</feature>
<comment type="subcellular location">
    <subcellularLocation>
        <location evidence="1">Membrane</location>
        <topology evidence="1">Multi-pass membrane protein</topology>
    </subcellularLocation>
</comment>
<feature type="transmembrane region" description="Helical" evidence="7">
    <location>
        <begin position="167"/>
        <end position="186"/>
    </location>
</feature>
<dbReference type="Proteomes" id="UP000053815">
    <property type="component" value="Unassembled WGS sequence"/>
</dbReference>
<keyword evidence="4 7" id="KW-1133">Transmembrane helix</keyword>
<gene>
    <name evidence="9" type="ORF">MAM1_0142c06436</name>
</gene>
<evidence type="ECO:0000256" key="3">
    <source>
        <dbReference type="ARBA" id="ARBA00022692"/>
    </source>
</evidence>
<proteinExistence type="inferred from homology"/>
<protein>
    <recommendedName>
        <fullName evidence="8">Major facilitator superfamily associated domain-containing protein</fullName>
    </recommendedName>
</protein>
<dbReference type="InterPro" id="IPR051717">
    <property type="entry name" value="MFS_MFSD6"/>
</dbReference>
<feature type="transmembrane region" description="Helical" evidence="7">
    <location>
        <begin position="462"/>
        <end position="481"/>
    </location>
</feature>
<name>A0A0C9M957_9FUNG</name>
<dbReference type="InterPro" id="IPR036259">
    <property type="entry name" value="MFS_trans_sf"/>
</dbReference>
<evidence type="ECO:0000256" key="5">
    <source>
        <dbReference type="ARBA" id="ARBA00023136"/>
    </source>
</evidence>
<evidence type="ECO:0000256" key="2">
    <source>
        <dbReference type="ARBA" id="ARBA00005241"/>
    </source>
</evidence>
<dbReference type="GO" id="GO:0016020">
    <property type="term" value="C:membrane"/>
    <property type="evidence" value="ECO:0007669"/>
    <property type="project" value="UniProtKB-SubCell"/>
</dbReference>
<evidence type="ECO:0000259" key="8">
    <source>
        <dbReference type="Pfam" id="PF12832"/>
    </source>
</evidence>
<dbReference type="EMBL" id="DF836431">
    <property type="protein sequence ID" value="GAN06946.1"/>
    <property type="molecule type" value="Genomic_DNA"/>
</dbReference>
<keyword evidence="5 7" id="KW-0472">Membrane</keyword>
<feature type="transmembrane region" description="Helical" evidence="7">
    <location>
        <begin position="396"/>
        <end position="415"/>
    </location>
</feature>
<evidence type="ECO:0000256" key="7">
    <source>
        <dbReference type="SAM" id="Phobius"/>
    </source>
</evidence>
<feature type="compositionally biased region" description="Polar residues" evidence="6">
    <location>
        <begin position="206"/>
        <end position="241"/>
    </location>
</feature>
<dbReference type="STRING" id="91626.A0A0C9M957"/>
<evidence type="ECO:0000313" key="9">
    <source>
        <dbReference type="EMBL" id="GAN06946.1"/>
    </source>
</evidence>
<keyword evidence="3 7" id="KW-0812">Transmembrane</keyword>
<feature type="transmembrane region" description="Helical" evidence="7">
    <location>
        <begin position="103"/>
        <end position="131"/>
    </location>
</feature>
<accession>A0A0C9M957</accession>
<dbReference type="InterPro" id="IPR024989">
    <property type="entry name" value="MFS_assoc_dom"/>
</dbReference>
<feature type="transmembrane region" description="Helical" evidence="7">
    <location>
        <begin position="427"/>
        <end position="450"/>
    </location>
</feature>
<reference evidence="9" key="1">
    <citation type="submission" date="2014-09" db="EMBL/GenBank/DDBJ databases">
        <title>Draft genome sequence of an oleaginous Mucoromycotina fungus Mucor ambiguus NBRC6742.</title>
        <authorList>
            <person name="Takeda I."/>
            <person name="Yamane N."/>
            <person name="Morita T."/>
            <person name="Tamano K."/>
            <person name="Machida M."/>
            <person name="Baker S."/>
            <person name="Koike H."/>
        </authorList>
    </citation>
    <scope>NUCLEOTIDE SEQUENCE</scope>
    <source>
        <strain evidence="9">NBRC 6742</strain>
    </source>
</reference>
<dbReference type="Gene3D" id="1.20.1250.20">
    <property type="entry name" value="MFS general substrate transporter like domains"/>
    <property type="match status" value="2"/>
</dbReference>
<sequence>MSSHFLLPKALYITLYSLYGSAIAYIAIFYSEVLHLSSNQIGVLLAIAPFVQVVACPLWTLIADKYSRFHGLIMGLIAAIGGSSVVFLYFLPNFELDDSLVMAAATASAFLFAFFGSPICALVDSAVLKLLADQKILYGNQRLWGSVSNGLHILVVGILISRMGIEISFAVFLGGLTLFAVLSLFVRFDYQMIHATTNNESRRVATNDTSDESNMGERSSLLTGKSVTGGNYLYNPTSTSEPAWLQDDTRRNSSSTTIQRRDSNTNTLHLTTTTTMMAMSVQMEADQELHATSTIPSLGLVISYIPTLDTSLSALGTIHDGGGDLPEPSILKTILVYTFLLSILLYGLAHSMISQFLFLLLKDLGMDASMMGWTGPIGGVAEVLTFWMSRKLFDTYSVTLLMTVAYLSFILRALVYMCLQPNESVSMVIALALQGLNGFSYALIWSTAVAEVDGFFPVDQRSVAQGILAALFSGLGYGLGYPMQDKDMLLLNKPLTVLGKLCSLVFIRQVEGDFEGYVEAVKTTVKDLTSELFQFDLYTNNGKPFCVRPKVHYLHHLHEDIRRFGCALHFETEKGEMDNKFIREQLFLTNRLQPSRDVAIRNSKQGNRVRYGSDIESYIKSDEVSLRREFFGAREFAYTPVSEEDLATGFKGAFQMKNASAGKPIFIGVVDGHYVQEYRVLSKNISERLECQATDTVSRVKQVLPLVVSHSCGMDGHFRRAYRDCPMNPGIVGTFIDPPVITIAAPNSVTCPHCGREGHSRRNHSNCAMNFTVQNRVSYLNIARSMKSNTSMATPVFQAGQAIPRQLAPLPEQIVNLLKNNDAESKEFKENIRSYNSALSFAPMNADLDRRYENNQHGAYAFRIHGAVYHLMSSALIPEESNAIQQPRFAQIYIFDSRNKLQDRMNVAGNQDVSSETMRILQNMMHKVNPCVDLLKYMEELSSERESGLEEIRVVFIRAEDAPDPRRYNAPTANKVGVLIVGGDDESDLEPRNGVIVV</sequence>
<keyword evidence="10" id="KW-1185">Reference proteome</keyword>
<evidence type="ECO:0000313" key="10">
    <source>
        <dbReference type="Proteomes" id="UP000053815"/>
    </source>
</evidence>
<evidence type="ECO:0000256" key="4">
    <source>
        <dbReference type="ARBA" id="ARBA00022989"/>
    </source>
</evidence>
<evidence type="ECO:0000256" key="6">
    <source>
        <dbReference type="SAM" id="MobiDB-lite"/>
    </source>
</evidence>
<feature type="transmembrane region" description="Helical" evidence="7">
    <location>
        <begin position="12"/>
        <end position="30"/>
    </location>
</feature>
<feature type="transmembrane region" description="Helical" evidence="7">
    <location>
        <begin position="42"/>
        <end position="62"/>
    </location>
</feature>
<dbReference type="AlphaFoldDB" id="A0A0C9M957"/>
<dbReference type="PANTHER" id="PTHR16172:SF41">
    <property type="entry name" value="MAJOR FACILITATOR SUPERFAMILY DOMAIN-CONTAINING PROTEIN 6-LIKE"/>
    <property type="match status" value="1"/>
</dbReference>
<dbReference type="PANTHER" id="PTHR16172">
    <property type="entry name" value="MAJOR FACILITATOR SUPERFAMILY DOMAIN-CONTAINING PROTEIN 6-LIKE"/>
    <property type="match status" value="1"/>
</dbReference>
<feature type="transmembrane region" description="Helical" evidence="7">
    <location>
        <begin position="143"/>
        <end position="161"/>
    </location>
</feature>
<evidence type="ECO:0000256" key="1">
    <source>
        <dbReference type="ARBA" id="ARBA00004141"/>
    </source>
</evidence>
<organism evidence="9">
    <name type="scientific">Mucor ambiguus</name>
    <dbReference type="NCBI Taxonomy" id="91626"/>
    <lineage>
        <taxon>Eukaryota</taxon>
        <taxon>Fungi</taxon>
        <taxon>Fungi incertae sedis</taxon>
        <taxon>Mucoromycota</taxon>
        <taxon>Mucoromycotina</taxon>
        <taxon>Mucoromycetes</taxon>
        <taxon>Mucorales</taxon>
        <taxon>Mucorineae</taxon>
        <taxon>Mucoraceae</taxon>
        <taxon>Mucor</taxon>
    </lineage>
</organism>
<dbReference type="OrthoDB" id="5989317at2759"/>
<comment type="similarity">
    <text evidence="2">Belongs to the major facilitator superfamily. MFSD6 family.</text>
</comment>
<dbReference type="Pfam" id="PF12832">
    <property type="entry name" value="MFS_1_like"/>
    <property type="match status" value="1"/>
</dbReference>